<evidence type="ECO:0000313" key="2">
    <source>
        <dbReference type="EMBL" id="KKL07599.1"/>
    </source>
</evidence>
<sequence>IRPWLVRWEQHISWKCLDEGERKRLFAEYMLDALVRADMETRNAALSTQRMNGAINANEWRALINMNPIEGRAGEIYWQPLNMTDADEPDTIMGSQEPAEPEPEEDSIREQRVLRTIRSRRLAARSYRPLFLNATKTILKTEVKNIRKIAKASFAQRDVGDFVFEINEFYKTFRKMIFKEFSAVYQQFGIAIYPLATDEINADPEPSPEFTAYTVEFADKTTNRYIGSSAGQLTEVAREAEDPIVAVEERLVQWEERRPDKVADREIIDGENGFAQFVYFTFGFVTVWVTLGKNCPYCDALDGRVISRGQNYLAGGSSFQPAGVDTPMFITNNISHPAAHQGCDCSIRAGVL</sequence>
<feature type="non-terminal residue" evidence="2">
    <location>
        <position position="1"/>
    </location>
</feature>
<gene>
    <name evidence="2" type="ORF">LCGC14_2584390</name>
</gene>
<feature type="region of interest" description="Disordered" evidence="1">
    <location>
        <begin position="89"/>
        <end position="108"/>
    </location>
</feature>
<dbReference type="Pfam" id="PF04860">
    <property type="entry name" value="Phage_portal"/>
    <property type="match status" value="1"/>
</dbReference>
<protein>
    <recommendedName>
        <fullName evidence="3">Phage head morphogenesis domain-containing protein</fullName>
    </recommendedName>
</protein>
<organism evidence="2">
    <name type="scientific">marine sediment metagenome</name>
    <dbReference type="NCBI Taxonomy" id="412755"/>
    <lineage>
        <taxon>unclassified sequences</taxon>
        <taxon>metagenomes</taxon>
        <taxon>ecological metagenomes</taxon>
    </lineage>
</organism>
<accession>A0A0F9ADE0</accession>
<reference evidence="2" key="1">
    <citation type="journal article" date="2015" name="Nature">
        <title>Complex archaea that bridge the gap between prokaryotes and eukaryotes.</title>
        <authorList>
            <person name="Spang A."/>
            <person name="Saw J.H."/>
            <person name="Jorgensen S.L."/>
            <person name="Zaremba-Niedzwiedzka K."/>
            <person name="Martijn J."/>
            <person name="Lind A.E."/>
            <person name="van Eijk R."/>
            <person name="Schleper C."/>
            <person name="Guy L."/>
            <person name="Ettema T.J."/>
        </authorList>
    </citation>
    <scope>NUCLEOTIDE SEQUENCE</scope>
</reference>
<proteinExistence type="predicted"/>
<dbReference type="InterPro" id="IPR006944">
    <property type="entry name" value="Phage/GTA_portal"/>
</dbReference>
<name>A0A0F9ADE0_9ZZZZ</name>
<comment type="caution">
    <text evidence="2">The sequence shown here is derived from an EMBL/GenBank/DDBJ whole genome shotgun (WGS) entry which is preliminary data.</text>
</comment>
<evidence type="ECO:0008006" key="3">
    <source>
        <dbReference type="Google" id="ProtNLM"/>
    </source>
</evidence>
<evidence type="ECO:0000256" key="1">
    <source>
        <dbReference type="SAM" id="MobiDB-lite"/>
    </source>
</evidence>
<dbReference type="EMBL" id="LAZR01043223">
    <property type="protein sequence ID" value="KKL07599.1"/>
    <property type="molecule type" value="Genomic_DNA"/>
</dbReference>
<dbReference type="AlphaFoldDB" id="A0A0F9ADE0"/>